<proteinExistence type="predicted"/>
<dbReference type="OrthoDB" id="4881694at2759"/>
<accession>A0A0L0NJD3</accession>
<evidence type="ECO:0000313" key="2">
    <source>
        <dbReference type="Proteomes" id="UP000036947"/>
    </source>
</evidence>
<comment type="caution">
    <text evidence="1">The sequence shown here is derived from an EMBL/GenBank/DDBJ whole genome shotgun (WGS) entry which is preliminary data.</text>
</comment>
<dbReference type="EMBL" id="LFRF01000002">
    <property type="protein sequence ID" value="KND94216.1"/>
    <property type="molecule type" value="Genomic_DNA"/>
</dbReference>
<feature type="non-terminal residue" evidence="1">
    <location>
        <position position="1"/>
    </location>
</feature>
<reference evidence="1 2" key="1">
    <citation type="journal article" date="2015" name="BMC Genomics">
        <title>The genome of the truffle-parasite Tolypocladium ophioglossoides and the evolution of antifungal peptaibiotics.</title>
        <authorList>
            <person name="Quandt C.A."/>
            <person name="Bushley K.E."/>
            <person name="Spatafora J.W."/>
        </authorList>
    </citation>
    <scope>NUCLEOTIDE SEQUENCE [LARGE SCALE GENOMIC DNA]</scope>
    <source>
        <strain evidence="1 2">CBS 100239</strain>
    </source>
</reference>
<evidence type="ECO:0000313" key="1">
    <source>
        <dbReference type="EMBL" id="KND94216.1"/>
    </source>
</evidence>
<dbReference type="STRING" id="1163406.A0A0L0NJD3"/>
<organism evidence="1 2">
    <name type="scientific">Tolypocladium ophioglossoides (strain CBS 100239)</name>
    <name type="common">Snaketongue truffleclub</name>
    <name type="synonym">Elaphocordyceps ophioglossoides</name>
    <dbReference type="NCBI Taxonomy" id="1163406"/>
    <lineage>
        <taxon>Eukaryota</taxon>
        <taxon>Fungi</taxon>
        <taxon>Dikarya</taxon>
        <taxon>Ascomycota</taxon>
        <taxon>Pezizomycotina</taxon>
        <taxon>Sordariomycetes</taxon>
        <taxon>Hypocreomycetidae</taxon>
        <taxon>Hypocreales</taxon>
        <taxon>Ophiocordycipitaceae</taxon>
        <taxon>Tolypocladium</taxon>
    </lineage>
</organism>
<keyword evidence="2" id="KW-1185">Reference proteome</keyword>
<protein>
    <submittedName>
        <fullName evidence="1">Uncharacterized protein</fullName>
    </submittedName>
</protein>
<name>A0A0L0NJD3_TOLOC</name>
<gene>
    <name evidence="1" type="ORF">TOPH_00823</name>
</gene>
<feature type="non-terminal residue" evidence="1">
    <location>
        <position position="109"/>
    </location>
</feature>
<dbReference type="Proteomes" id="UP000036947">
    <property type="component" value="Unassembled WGS sequence"/>
</dbReference>
<dbReference type="AlphaFoldDB" id="A0A0L0NJD3"/>
<sequence length="109" mass="12309">LYCSSNLPLRNTKEDHDLIPVPVSEHYCIFNSPHFRASDYTQSRSSLALYCSKYLVPKHTVHISVSSNGQVGTFVCNFSKRDQVCSGREYGWVESNWWTFAAASCGPAR</sequence>